<accession>M7SP68</accession>
<proteinExistence type="predicted"/>
<dbReference type="Pfam" id="PF00106">
    <property type="entry name" value="adh_short"/>
    <property type="match status" value="1"/>
</dbReference>
<dbReference type="GO" id="GO:0016491">
    <property type="term" value="F:oxidoreductase activity"/>
    <property type="evidence" value="ECO:0007669"/>
    <property type="project" value="UniProtKB-KW"/>
</dbReference>
<dbReference type="SUPFAM" id="SSF51735">
    <property type="entry name" value="NAD(P)-binding Rossmann-fold domains"/>
    <property type="match status" value="1"/>
</dbReference>
<evidence type="ECO:0000313" key="2">
    <source>
        <dbReference type="EMBL" id="EMR68204.1"/>
    </source>
</evidence>
<dbReference type="eggNOG" id="KOG1208">
    <property type="taxonomic scope" value="Eukaryota"/>
</dbReference>
<protein>
    <submittedName>
        <fullName evidence="2">Putative retinol dehydrogenase 12 protein</fullName>
    </submittedName>
</protein>
<dbReference type="Proteomes" id="UP000012174">
    <property type="component" value="Unassembled WGS sequence"/>
</dbReference>
<keyword evidence="3" id="KW-1185">Reference proteome</keyword>
<dbReference type="PANTHER" id="PTHR43157">
    <property type="entry name" value="PHOSPHATIDYLINOSITOL-GLYCAN BIOSYNTHESIS CLASS F PROTEIN-RELATED"/>
    <property type="match status" value="1"/>
</dbReference>
<name>M7SP68_EUTLA</name>
<dbReference type="OMA" id="WEEVMSE"/>
<dbReference type="AlphaFoldDB" id="M7SP68"/>
<organism evidence="2 3">
    <name type="scientific">Eutypa lata (strain UCR-EL1)</name>
    <name type="common">Grapevine dieback disease fungus</name>
    <name type="synonym">Eutypa armeniacae</name>
    <dbReference type="NCBI Taxonomy" id="1287681"/>
    <lineage>
        <taxon>Eukaryota</taxon>
        <taxon>Fungi</taxon>
        <taxon>Dikarya</taxon>
        <taxon>Ascomycota</taxon>
        <taxon>Pezizomycotina</taxon>
        <taxon>Sordariomycetes</taxon>
        <taxon>Xylariomycetidae</taxon>
        <taxon>Xylariales</taxon>
        <taxon>Diatrypaceae</taxon>
        <taxon>Eutypa</taxon>
    </lineage>
</organism>
<dbReference type="PANTHER" id="PTHR43157:SF31">
    <property type="entry name" value="PHOSPHATIDYLINOSITOL-GLYCAN BIOSYNTHESIS CLASS F PROTEIN"/>
    <property type="match status" value="1"/>
</dbReference>
<dbReference type="HOGENOM" id="CLU_010194_44_4_1"/>
<dbReference type="OrthoDB" id="191139at2759"/>
<gene>
    <name evidence="2" type="ORF">UCREL1_4782</name>
</gene>
<evidence type="ECO:0000256" key="1">
    <source>
        <dbReference type="ARBA" id="ARBA00023002"/>
    </source>
</evidence>
<dbReference type="InterPro" id="IPR002347">
    <property type="entry name" value="SDR_fam"/>
</dbReference>
<keyword evidence="1" id="KW-0560">Oxidoreductase</keyword>
<sequence length="278" mass="29939">MKPAQGPTFSLKAKVNLLSGRQIEPDTVDVWNLDLESYDSISSFVERAKALDGLDIAVLNAGVMNQKHVLTTATKHEQTIQINVLSTAFLSILLLPLLKAKPLSESPGRLVVVSSDMASWAKFKEKTATPLLPALDRPENFDVTERYCVSKLLGQLFISELSKRVSPSAVLITMPNPGLCYGTSLGVAPGGSFVDTVAAVLKRIVGRSASVGARALTDGAVHHGAEAHGQYLEDCQIQPQAPLLYREEADGLGKTLWEEVMSELAFSQAEEVLKGLEA</sequence>
<dbReference type="KEGG" id="ela:UCREL1_4782"/>
<dbReference type="Gene3D" id="3.40.50.720">
    <property type="entry name" value="NAD(P)-binding Rossmann-like Domain"/>
    <property type="match status" value="1"/>
</dbReference>
<reference evidence="3" key="1">
    <citation type="journal article" date="2013" name="Genome Announc.">
        <title>Draft genome sequence of the grapevine dieback fungus Eutypa lata UCR-EL1.</title>
        <authorList>
            <person name="Blanco-Ulate B."/>
            <person name="Rolshausen P.E."/>
            <person name="Cantu D."/>
        </authorList>
    </citation>
    <scope>NUCLEOTIDE SEQUENCE [LARGE SCALE GENOMIC DNA]</scope>
    <source>
        <strain evidence="3">UCR-EL1</strain>
    </source>
</reference>
<evidence type="ECO:0000313" key="3">
    <source>
        <dbReference type="Proteomes" id="UP000012174"/>
    </source>
</evidence>
<dbReference type="EMBL" id="KB706289">
    <property type="protein sequence ID" value="EMR68204.1"/>
    <property type="molecule type" value="Genomic_DNA"/>
</dbReference>
<dbReference type="InterPro" id="IPR036291">
    <property type="entry name" value="NAD(P)-bd_dom_sf"/>
</dbReference>